<dbReference type="Gene3D" id="3.30.710.10">
    <property type="entry name" value="Potassium Channel Kv1.1, Chain A"/>
    <property type="match status" value="1"/>
</dbReference>
<evidence type="ECO:0000313" key="2">
    <source>
        <dbReference type="EMBL" id="KAK7018067.1"/>
    </source>
</evidence>
<dbReference type="EMBL" id="JAYKXP010000232">
    <property type="protein sequence ID" value="KAK7018067.1"/>
    <property type="molecule type" value="Genomic_DNA"/>
</dbReference>
<reference evidence="2 3" key="1">
    <citation type="submission" date="2024-01" db="EMBL/GenBank/DDBJ databases">
        <title>A draft genome for a cacao thread blight-causing isolate of Paramarasmius palmivorus.</title>
        <authorList>
            <person name="Baruah I.K."/>
            <person name="Bukari Y."/>
            <person name="Amoako-Attah I."/>
            <person name="Meinhardt L.W."/>
            <person name="Bailey B.A."/>
            <person name="Cohen S.P."/>
        </authorList>
    </citation>
    <scope>NUCLEOTIDE SEQUENCE [LARGE SCALE GENOMIC DNA]</scope>
    <source>
        <strain evidence="2 3">GH-12</strain>
    </source>
</reference>
<proteinExistence type="predicted"/>
<sequence>MEGVLDDHTNFRRPMESAPGGDELGINRNTEGTSTLAVVRNTVPPYSYRWGREFEFQIFVNRKDCNFEVPASLMCTSSGYFSDICRSATVDTSNFDCVRVNVLWNRDVVFTVLELIYRLDVPEGILGRLLERCKSENELERTSGLAHALSVLNLAEVWRIPRIKRLVQLSLCTDNVIPPHDLQYVREEAAAANAVSLVKYCDAALARLNDELRGV</sequence>
<dbReference type="Proteomes" id="UP001383192">
    <property type="component" value="Unassembled WGS sequence"/>
</dbReference>
<gene>
    <name evidence="2" type="ORF">VNI00_018415</name>
</gene>
<accession>A0AAW0AY68</accession>
<dbReference type="AlphaFoldDB" id="A0AAW0AY68"/>
<dbReference type="InterPro" id="IPR011333">
    <property type="entry name" value="SKP1/BTB/POZ_sf"/>
</dbReference>
<evidence type="ECO:0000256" key="1">
    <source>
        <dbReference type="SAM" id="MobiDB-lite"/>
    </source>
</evidence>
<name>A0AAW0AY68_9AGAR</name>
<comment type="caution">
    <text evidence="2">The sequence shown here is derived from an EMBL/GenBank/DDBJ whole genome shotgun (WGS) entry which is preliminary data.</text>
</comment>
<feature type="region of interest" description="Disordered" evidence="1">
    <location>
        <begin position="1"/>
        <end position="26"/>
    </location>
</feature>
<keyword evidence="3" id="KW-1185">Reference proteome</keyword>
<organism evidence="2 3">
    <name type="scientific">Paramarasmius palmivorus</name>
    <dbReference type="NCBI Taxonomy" id="297713"/>
    <lineage>
        <taxon>Eukaryota</taxon>
        <taxon>Fungi</taxon>
        <taxon>Dikarya</taxon>
        <taxon>Basidiomycota</taxon>
        <taxon>Agaricomycotina</taxon>
        <taxon>Agaricomycetes</taxon>
        <taxon>Agaricomycetidae</taxon>
        <taxon>Agaricales</taxon>
        <taxon>Marasmiineae</taxon>
        <taxon>Marasmiaceae</taxon>
        <taxon>Paramarasmius</taxon>
    </lineage>
</organism>
<feature type="compositionally biased region" description="Basic and acidic residues" evidence="1">
    <location>
        <begin position="1"/>
        <end position="15"/>
    </location>
</feature>
<evidence type="ECO:0000313" key="3">
    <source>
        <dbReference type="Proteomes" id="UP001383192"/>
    </source>
</evidence>
<evidence type="ECO:0008006" key="4">
    <source>
        <dbReference type="Google" id="ProtNLM"/>
    </source>
</evidence>
<protein>
    <recommendedName>
        <fullName evidence="4">BTB domain-containing protein</fullName>
    </recommendedName>
</protein>